<reference evidence="1 2" key="1">
    <citation type="submission" date="2018-03" db="EMBL/GenBank/DDBJ databases">
        <title>Brevisbacillus phylogenomics.</title>
        <authorList>
            <person name="Dunlap C."/>
        </authorList>
    </citation>
    <scope>NUCLEOTIDE SEQUENCE [LARGE SCALE GENOMIC DNA]</scope>
    <source>
        <strain evidence="1 2">NRRL NRS-1210</strain>
    </source>
</reference>
<dbReference type="AlphaFoldDB" id="A0A2P7VH24"/>
<dbReference type="Proteomes" id="UP000240419">
    <property type="component" value="Unassembled WGS sequence"/>
</dbReference>
<dbReference type="EMBL" id="PXZM01000007">
    <property type="protein sequence ID" value="PSJ98512.1"/>
    <property type="molecule type" value="Genomic_DNA"/>
</dbReference>
<proteinExistence type="predicted"/>
<sequence>MHHCFSNGIYTSFTKKMVKSLYKIRNAYKHSHKEKQSDQGKVDLIAFFRRVRWFTKNTMGFDTQLTMLDYDECTKIFEQK</sequence>
<name>A0A2P7VH24_9BACL</name>
<organism evidence="1 2">
    <name type="scientific">Brevibacillus fortis</name>
    <dbReference type="NCBI Taxonomy" id="2126352"/>
    <lineage>
        <taxon>Bacteria</taxon>
        <taxon>Bacillati</taxon>
        <taxon>Bacillota</taxon>
        <taxon>Bacilli</taxon>
        <taxon>Bacillales</taxon>
        <taxon>Paenibacillaceae</taxon>
        <taxon>Brevibacillus</taxon>
    </lineage>
</organism>
<protein>
    <submittedName>
        <fullName evidence="1">Uncharacterized protein</fullName>
    </submittedName>
</protein>
<evidence type="ECO:0000313" key="1">
    <source>
        <dbReference type="EMBL" id="PSJ98512.1"/>
    </source>
</evidence>
<accession>A0A2P7VH24</accession>
<comment type="caution">
    <text evidence="1">The sequence shown here is derived from an EMBL/GenBank/DDBJ whole genome shotgun (WGS) entry which is preliminary data.</text>
</comment>
<keyword evidence="2" id="KW-1185">Reference proteome</keyword>
<evidence type="ECO:0000313" key="2">
    <source>
        <dbReference type="Proteomes" id="UP000240419"/>
    </source>
</evidence>
<gene>
    <name evidence="1" type="ORF">C7R93_06100</name>
</gene>